<evidence type="ECO:0000313" key="1">
    <source>
        <dbReference type="EMBL" id="VTJ89764.1"/>
    </source>
</evidence>
<proteinExistence type="predicted"/>
<keyword evidence="2" id="KW-1185">Reference proteome</keyword>
<evidence type="ECO:0000313" key="2">
    <source>
        <dbReference type="Proteomes" id="UP000335636"/>
    </source>
</evidence>
<dbReference type="AlphaFoldDB" id="A0A5E4D6B3"/>
<gene>
    <name evidence="1" type="ORF">MONAX_5E036363</name>
</gene>
<comment type="caution">
    <text evidence="1">The sequence shown here is derived from an EMBL/GenBank/DDBJ whole genome shotgun (WGS) entry which is preliminary data.</text>
</comment>
<reference evidence="1" key="1">
    <citation type="submission" date="2019-04" db="EMBL/GenBank/DDBJ databases">
        <authorList>
            <person name="Alioto T."/>
            <person name="Alioto T."/>
        </authorList>
    </citation>
    <scope>NUCLEOTIDE SEQUENCE [LARGE SCALE GENOMIC DNA]</scope>
</reference>
<accession>A0A5E4D6B3</accession>
<feature type="non-terminal residue" evidence="1">
    <location>
        <position position="64"/>
    </location>
</feature>
<organism evidence="1 2">
    <name type="scientific">Marmota monax</name>
    <name type="common">Woodchuck</name>
    <dbReference type="NCBI Taxonomy" id="9995"/>
    <lineage>
        <taxon>Eukaryota</taxon>
        <taxon>Metazoa</taxon>
        <taxon>Chordata</taxon>
        <taxon>Craniata</taxon>
        <taxon>Vertebrata</taxon>
        <taxon>Euteleostomi</taxon>
        <taxon>Mammalia</taxon>
        <taxon>Eutheria</taxon>
        <taxon>Euarchontoglires</taxon>
        <taxon>Glires</taxon>
        <taxon>Rodentia</taxon>
        <taxon>Sciuromorpha</taxon>
        <taxon>Sciuridae</taxon>
        <taxon>Xerinae</taxon>
        <taxon>Marmotini</taxon>
        <taxon>Marmota</taxon>
    </lineage>
</organism>
<sequence length="64" mass="6836">MVLHRPGLASLVCTPSTAKPTPSAIDLHGSFQAEQELSPELLLTMSESDAEQDVPTMNSKGLRT</sequence>
<dbReference type="EMBL" id="CABDUW010003797">
    <property type="protein sequence ID" value="VTJ89764.1"/>
    <property type="molecule type" value="Genomic_DNA"/>
</dbReference>
<protein>
    <submittedName>
        <fullName evidence="1">Uncharacterized protein</fullName>
    </submittedName>
</protein>
<name>A0A5E4D6B3_MARMO</name>
<dbReference type="Proteomes" id="UP000335636">
    <property type="component" value="Unassembled WGS sequence"/>
</dbReference>